<dbReference type="AlphaFoldDB" id="A0A3L6N2H2"/>
<name>A0A3L6N2H2_FUSOX</name>
<reference evidence="2 3" key="1">
    <citation type="journal article" date="2018" name="Sci. Rep.">
        <title>Characterisation of pathogen-specific regions and novel effector candidates in Fusarium oxysporum f. sp. cepae.</title>
        <authorList>
            <person name="Armitage A.D."/>
            <person name="Taylor A."/>
            <person name="Sobczyk M.K."/>
            <person name="Baxter L."/>
            <person name="Greenfield B.P."/>
            <person name="Bates H.J."/>
            <person name="Wilson F."/>
            <person name="Jackson A.C."/>
            <person name="Ott S."/>
            <person name="Harrison R.J."/>
            <person name="Clarkson J.P."/>
        </authorList>
    </citation>
    <scope>NUCLEOTIDE SEQUENCE [LARGE SCALE GENOMIC DNA]</scope>
    <source>
        <strain evidence="2 3">FoC_Fus2</strain>
    </source>
</reference>
<gene>
    <name evidence="2" type="ORF">BFJ65_g14997</name>
</gene>
<dbReference type="PANTHER" id="PTHR19241">
    <property type="entry name" value="ATP-BINDING CASSETTE TRANSPORTER"/>
    <property type="match status" value="1"/>
</dbReference>
<evidence type="ECO:0000256" key="1">
    <source>
        <dbReference type="ARBA" id="ARBA00022448"/>
    </source>
</evidence>
<dbReference type="EMBL" id="MRCU01000010">
    <property type="protein sequence ID" value="RKK11005.1"/>
    <property type="molecule type" value="Genomic_DNA"/>
</dbReference>
<protein>
    <recommendedName>
        <fullName evidence="4">ABC transporter domain-containing protein</fullName>
    </recommendedName>
</protein>
<dbReference type="InterPro" id="IPR027417">
    <property type="entry name" value="P-loop_NTPase"/>
</dbReference>
<sequence length="111" mass="11892">MGASGAGKTTVLDVLAARKNIGVILGDILIDAMKLRRPSSDLLHMPNSFTSLTRPTPEFGLTVEQRKRVSIGVELAAMPEPMLFLDETTFGIGSQSAFNVVRFLKMLAASG</sequence>
<evidence type="ECO:0000313" key="2">
    <source>
        <dbReference type="EMBL" id="RKK11005.1"/>
    </source>
</evidence>
<dbReference type="SUPFAM" id="SSF52540">
    <property type="entry name" value="P-loop containing nucleoside triphosphate hydrolases"/>
    <property type="match status" value="1"/>
</dbReference>
<organism evidence="2 3">
    <name type="scientific">Fusarium oxysporum f. sp. cepae</name>
    <dbReference type="NCBI Taxonomy" id="396571"/>
    <lineage>
        <taxon>Eukaryota</taxon>
        <taxon>Fungi</taxon>
        <taxon>Dikarya</taxon>
        <taxon>Ascomycota</taxon>
        <taxon>Pezizomycotina</taxon>
        <taxon>Sordariomycetes</taxon>
        <taxon>Hypocreomycetidae</taxon>
        <taxon>Hypocreales</taxon>
        <taxon>Nectriaceae</taxon>
        <taxon>Fusarium</taxon>
        <taxon>Fusarium oxysporum species complex</taxon>
    </lineage>
</organism>
<accession>A0A3L6N2H2</accession>
<comment type="caution">
    <text evidence="2">The sequence shown here is derived from an EMBL/GenBank/DDBJ whole genome shotgun (WGS) entry which is preliminary data.</text>
</comment>
<proteinExistence type="predicted"/>
<keyword evidence="1" id="KW-0813">Transport</keyword>
<dbReference type="Gene3D" id="3.40.50.300">
    <property type="entry name" value="P-loop containing nucleotide triphosphate hydrolases"/>
    <property type="match status" value="1"/>
</dbReference>
<evidence type="ECO:0000313" key="3">
    <source>
        <dbReference type="Proteomes" id="UP000270866"/>
    </source>
</evidence>
<dbReference type="Proteomes" id="UP000270866">
    <property type="component" value="Unassembled WGS sequence"/>
</dbReference>
<evidence type="ECO:0008006" key="4">
    <source>
        <dbReference type="Google" id="ProtNLM"/>
    </source>
</evidence>